<name>A0A6P8B1P0_PYRGI</name>
<evidence type="ECO:0000256" key="4">
    <source>
        <dbReference type="ARBA" id="ARBA00022989"/>
    </source>
</evidence>
<dbReference type="InterPro" id="IPR036259">
    <property type="entry name" value="MFS_trans_sf"/>
</dbReference>
<reference evidence="8" key="1">
    <citation type="journal article" date="2019" name="Mol. Biol. Evol.">
        <title>Blast fungal genomes show frequent chromosomal changes, gene gains and losses, and effector gene turnover.</title>
        <authorList>
            <person name="Gomez Luciano L.B."/>
            <person name="Jason Tsai I."/>
            <person name="Chuma I."/>
            <person name="Tosa Y."/>
            <person name="Chen Y.H."/>
            <person name="Li J.Y."/>
            <person name="Li M.Y."/>
            <person name="Jade Lu M.Y."/>
            <person name="Nakayashiki H."/>
            <person name="Li W.H."/>
        </authorList>
    </citation>
    <scope>NUCLEOTIDE SEQUENCE</scope>
    <source>
        <strain evidence="8">NI907</strain>
    </source>
</reference>
<dbReference type="Proteomes" id="UP000515153">
    <property type="component" value="Unplaced"/>
</dbReference>
<protein>
    <submittedName>
        <fullName evidence="8">Uncharacterized protein</fullName>
    </submittedName>
</protein>
<proteinExistence type="predicted"/>
<feature type="transmembrane region" description="Helical" evidence="6">
    <location>
        <begin position="84"/>
        <end position="103"/>
    </location>
</feature>
<comment type="subcellular location">
    <subcellularLocation>
        <location evidence="1">Membrane</location>
        <topology evidence="1">Multi-pass membrane protein</topology>
    </subcellularLocation>
</comment>
<keyword evidence="3 6" id="KW-0812">Transmembrane</keyword>
<evidence type="ECO:0000256" key="2">
    <source>
        <dbReference type="ARBA" id="ARBA00022448"/>
    </source>
</evidence>
<evidence type="ECO:0000313" key="7">
    <source>
        <dbReference type="Proteomes" id="UP000515153"/>
    </source>
</evidence>
<keyword evidence="2" id="KW-0813">Transport</keyword>
<dbReference type="GO" id="GO:0005886">
    <property type="term" value="C:plasma membrane"/>
    <property type="evidence" value="ECO:0007669"/>
    <property type="project" value="TreeGrafter"/>
</dbReference>
<gene>
    <name evidence="8" type="ORF">PgNI_06760</name>
</gene>
<dbReference type="AlphaFoldDB" id="A0A6P8B1P0"/>
<dbReference type="GeneID" id="41961689"/>
<evidence type="ECO:0000256" key="6">
    <source>
        <dbReference type="SAM" id="Phobius"/>
    </source>
</evidence>
<evidence type="ECO:0000256" key="5">
    <source>
        <dbReference type="ARBA" id="ARBA00023136"/>
    </source>
</evidence>
<evidence type="ECO:0000313" key="8">
    <source>
        <dbReference type="RefSeq" id="XP_030980954.1"/>
    </source>
</evidence>
<organism evidence="7 8">
    <name type="scientific">Pyricularia grisea</name>
    <name type="common">Crabgrass-specific blast fungus</name>
    <name type="synonym">Magnaporthe grisea</name>
    <dbReference type="NCBI Taxonomy" id="148305"/>
    <lineage>
        <taxon>Eukaryota</taxon>
        <taxon>Fungi</taxon>
        <taxon>Dikarya</taxon>
        <taxon>Ascomycota</taxon>
        <taxon>Pezizomycotina</taxon>
        <taxon>Sordariomycetes</taxon>
        <taxon>Sordariomycetidae</taxon>
        <taxon>Magnaporthales</taxon>
        <taxon>Pyriculariaceae</taxon>
        <taxon>Pyricularia</taxon>
    </lineage>
</organism>
<keyword evidence="5 6" id="KW-0472">Membrane</keyword>
<dbReference type="GO" id="GO:0008506">
    <property type="term" value="F:sucrose:proton symporter activity"/>
    <property type="evidence" value="ECO:0007669"/>
    <property type="project" value="TreeGrafter"/>
</dbReference>
<dbReference type="RefSeq" id="XP_030980954.1">
    <property type="nucleotide sequence ID" value="XM_031126780.1"/>
</dbReference>
<sequence length="188" mass="20252">MHDDAALPTSSKAIFQLPTRNLLLLSSPFTSVQLIWVLTQAFGPRQLRDLGFTESGIPMVLLAGPIAGAVVPPLLAVSSNGSRGPWIIAGVMCVMTSLMGLAWAKEIGLTIAKVLGYGSAAGLAAKITAVITLYVMNIAMQPVLFNLRALLMDLCPLEQQAEASLWITRYSTGGSWFDAIERRWQYTS</sequence>
<reference evidence="8" key="2">
    <citation type="submission" date="2019-10" db="EMBL/GenBank/DDBJ databases">
        <authorList>
            <consortium name="NCBI Genome Project"/>
        </authorList>
    </citation>
    <scope>NUCLEOTIDE SEQUENCE</scope>
    <source>
        <strain evidence="8">NI907</strain>
    </source>
</reference>
<dbReference type="PANTHER" id="PTHR19432:SF35">
    <property type="entry name" value="SOLUTE CARRIER FAMILY 45 MEMBER 3 ISOFORM X1"/>
    <property type="match status" value="1"/>
</dbReference>
<feature type="transmembrane region" description="Helical" evidence="6">
    <location>
        <begin position="55"/>
        <end position="77"/>
    </location>
</feature>
<dbReference type="KEGG" id="pgri:PgNI_06760"/>
<keyword evidence="7" id="KW-1185">Reference proteome</keyword>
<accession>A0A6P8B1P0</accession>
<feature type="transmembrane region" description="Helical" evidence="6">
    <location>
        <begin position="21"/>
        <end position="43"/>
    </location>
</feature>
<dbReference type="PANTHER" id="PTHR19432">
    <property type="entry name" value="SUGAR TRANSPORTER"/>
    <property type="match status" value="1"/>
</dbReference>
<dbReference type="SUPFAM" id="SSF103473">
    <property type="entry name" value="MFS general substrate transporter"/>
    <property type="match status" value="1"/>
</dbReference>
<reference evidence="8" key="3">
    <citation type="submission" date="2025-08" db="UniProtKB">
        <authorList>
            <consortium name="RefSeq"/>
        </authorList>
    </citation>
    <scope>IDENTIFICATION</scope>
    <source>
        <strain evidence="8">NI907</strain>
    </source>
</reference>
<feature type="transmembrane region" description="Helical" evidence="6">
    <location>
        <begin position="115"/>
        <end position="136"/>
    </location>
</feature>
<evidence type="ECO:0000256" key="1">
    <source>
        <dbReference type="ARBA" id="ARBA00004141"/>
    </source>
</evidence>
<evidence type="ECO:0000256" key="3">
    <source>
        <dbReference type="ARBA" id="ARBA00022692"/>
    </source>
</evidence>
<keyword evidence="4 6" id="KW-1133">Transmembrane helix</keyword>